<feature type="region of interest" description="Disordered" evidence="1">
    <location>
        <begin position="1"/>
        <end position="85"/>
    </location>
</feature>
<dbReference type="GO" id="GO:0006369">
    <property type="term" value="P:termination of RNA polymerase II transcription"/>
    <property type="evidence" value="ECO:0007669"/>
    <property type="project" value="InterPro"/>
</dbReference>
<dbReference type="AlphaFoldDB" id="D7KSZ0"/>
<feature type="compositionally biased region" description="Basic and acidic residues" evidence="1">
    <location>
        <begin position="320"/>
        <end position="330"/>
    </location>
</feature>
<evidence type="ECO:0000256" key="1">
    <source>
        <dbReference type="SAM" id="MobiDB-lite"/>
    </source>
</evidence>
<dbReference type="STRING" id="81972.D7KSZ0"/>
<evidence type="ECO:0000259" key="2">
    <source>
        <dbReference type="PROSITE" id="PS00028"/>
    </source>
</evidence>
<dbReference type="PANTHER" id="PTHR15921">
    <property type="entry name" value="PRE-MRNA CLEAVAGE COMPLEX II"/>
    <property type="match status" value="1"/>
</dbReference>
<organism evidence="4">
    <name type="scientific">Arabidopsis lyrata subsp. lyrata</name>
    <name type="common">Lyre-leaved rock-cress</name>
    <dbReference type="NCBI Taxonomy" id="81972"/>
    <lineage>
        <taxon>Eukaryota</taxon>
        <taxon>Viridiplantae</taxon>
        <taxon>Streptophyta</taxon>
        <taxon>Embryophyta</taxon>
        <taxon>Tracheophyta</taxon>
        <taxon>Spermatophyta</taxon>
        <taxon>Magnoliopsida</taxon>
        <taxon>eudicotyledons</taxon>
        <taxon>Gunneridae</taxon>
        <taxon>Pentapetalae</taxon>
        <taxon>rosids</taxon>
        <taxon>malvids</taxon>
        <taxon>Brassicales</taxon>
        <taxon>Brassicaceae</taxon>
        <taxon>Camelineae</taxon>
        <taxon>Arabidopsis</taxon>
    </lineage>
</organism>
<dbReference type="InterPro" id="IPR045154">
    <property type="entry name" value="PCF11-like"/>
</dbReference>
<dbReference type="EMBL" id="GL348714">
    <property type="protein sequence ID" value="EFH63229.1"/>
    <property type="molecule type" value="Genomic_DNA"/>
</dbReference>
<dbReference type="Gramene" id="fgenesh1_pg.C_scaffold_2000878">
    <property type="protein sequence ID" value="fgenesh1_pg.C_scaffold_2000878"/>
    <property type="gene ID" value="fgenesh1_pg.C_scaffold_2000878"/>
</dbReference>
<feature type="domain" description="C2H2-type" evidence="2">
    <location>
        <begin position="249"/>
        <end position="269"/>
    </location>
</feature>
<dbReference type="GO" id="GO:0031124">
    <property type="term" value="P:mRNA 3'-end processing"/>
    <property type="evidence" value="ECO:0007669"/>
    <property type="project" value="InterPro"/>
</dbReference>
<dbReference type="PROSITE" id="PS00028">
    <property type="entry name" value="ZINC_FINGER_C2H2_1"/>
    <property type="match status" value="1"/>
</dbReference>
<dbReference type="InterPro" id="IPR013087">
    <property type="entry name" value="Znf_C2H2_type"/>
</dbReference>
<reference evidence="4" key="1">
    <citation type="journal article" date="2011" name="Nat. Genet.">
        <title>The Arabidopsis lyrata genome sequence and the basis of rapid genome size change.</title>
        <authorList>
            <person name="Hu T.T."/>
            <person name="Pattyn P."/>
            <person name="Bakker E.G."/>
            <person name="Cao J."/>
            <person name="Cheng J.-F."/>
            <person name="Clark R.M."/>
            <person name="Fahlgren N."/>
            <person name="Fawcett J.A."/>
            <person name="Grimwood J."/>
            <person name="Gundlach H."/>
            <person name="Haberer G."/>
            <person name="Hollister J.D."/>
            <person name="Ossowski S."/>
            <person name="Ottilar R.P."/>
            <person name="Salamov A.A."/>
            <person name="Schneeberger K."/>
            <person name="Spannagl M."/>
            <person name="Wang X."/>
            <person name="Yang L."/>
            <person name="Nasrallah M.E."/>
            <person name="Bergelson J."/>
            <person name="Carrington J.C."/>
            <person name="Gaut B.S."/>
            <person name="Schmutz J."/>
            <person name="Mayer K.F.X."/>
            <person name="Van de Peer Y."/>
            <person name="Grigoriev I.V."/>
            <person name="Nordborg M."/>
            <person name="Weigel D."/>
            <person name="Guo Y.-L."/>
        </authorList>
    </citation>
    <scope>NUCLEOTIDE SEQUENCE [LARGE SCALE GENOMIC DNA]</scope>
    <source>
        <strain evidence="4">cv. MN47</strain>
    </source>
</reference>
<protein>
    <recommendedName>
        <fullName evidence="2">C2H2-type domain-containing protein</fullName>
    </recommendedName>
</protein>
<dbReference type="GO" id="GO:0003729">
    <property type="term" value="F:mRNA binding"/>
    <property type="evidence" value="ECO:0007669"/>
    <property type="project" value="InterPro"/>
</dbReference>
<dbReference type="GO" id="GO:0000993">
    <property type="term" value="F:RNA polymerase II complex binding"/>
    <property type="evidence" value="ECO:0007669"/>
    <property type="project" value="InterPro"/>
</dbReference>
<dbReference type="HOGENOM" id="CLU_046922_0_0_1"/>
<dbReference type="Proteomes" id="UP000008694">
    <property type="component" value="Unassembled WGS sequence"/>
</dbReference>
<keyword evidence="4" id="KW-1185">Reference proteome</keyword>
<feature type="compositionally biased region" description="Polar residues" evidence="1">
    <location>
        <begin position="1"/>
        <end position="11"/>
    </location>
</feature>
<dbReference type="eggNOG" id="KOG2071">
    <property type="taxonomic scope" value="Eukaryota"/>
</dbReference>
<dbReference type="GO" id="GO:0005737">
    <property type="term" value="C:cytoplasm"/>
    <property type="evidence" value="ECO:0007669"/>
    <property type="project" value="TreeGrafter"/>
</dbReference>
<accession>D7KSZ0</accession>
<sequence length="466" mass="52614">MASNGFFSAQRNAHRNANAGTTLKRRIDNNRGYGIGDLQEERNRYVPPQKRFRSQTQPQTNFRSGHIPLYHHHGRNNNNMSRVSSQSYNNYGVDVIASNSSFPLRNNDSNINNYQKPFIVGYGNPNPQIVPLPLPYRKLDDDDSLPEWVPNSRTLTPNFVPNTYVQNPMNHSNMVSVVSQTMSHHQPIVLSKELSDLLSVLRNEKEKETSEASKSDSLPVGLSFDNPSSLNVRHESVIKSLYSDMPRQCSSCGVRFKCQEEHSKHMDWHVRKNRMAKTTMRLGQQPQKSRGWLVSASLWLSAATGEGTVEAAKPSFGGETQKKKEEEKEQQQIVPADENQKNCALCEEPFEEFFSHEADDWMYKDAVYLTKNGRIVHAKCMPAPRPANDTREPSRVMSVTVPSVAKAICLDETEEDIHENLSRSASSVELNGDCVFNPSLSSSAGENDRKLGFRVVSEIRRFTIGN</sequence>
<gene>
    <name evidence="3" type="ORF">ARALYDRAFT_338779</name>
</gene>
<dbReference type="InterPro" id="IPR057242">
    <property type="entry name" value="PCFS4-like"/>
</dbReference>
<evidence type="ECO:0000313" key="3">
    <source>
        <dbReference type="EMBL" id="EFH63229.1"/>
    </source>
</evidence>
<dbReference type="GO" id="GO:0005849">
    <property type="term" value="C:mRNA cleavage factor complex"/>
    <property type="evidence" value="ECO:0007669"/>
    <property type="project" value="TreeGrafter"/>
</dbReference>
<dbReference type="Pfam" id="PF23228">
    <property type="entry name" value="zf_PCFS4"/>
    <property type="match status" value="1"/>
</dbReference>
<feature type="compositionally biased region" description="Polar residues" evidence="1">
    <location>
        <begin position="54"/>
        <end position="63"/>
    </location>
</feature>
<evidence type="ECO:0000313" key="4">
    <source>
        <dbReference type="Proteomes" id="UP000008694"/>
    </source>
</evidence>
<feature type="compositionally biased region" description="Polar residues" evidence="1">
    <location>
        <begin position="76"/>
        <end position="85"/>
    </location>
</feature>
<feature type="region of interest" description="Disordered" evidence="1">
    <location>
        <begin position="310"/>
        <end position="336"/>
    </location>
</feature>
<name>D7KSZ0_ARALL</name>
<dbReference type="PANTHER" id="PTHR15921:SF11">
    <property type="entry name" value="POLYADENYLATION AND CLEAVAGE FACTOR HOMOLOG 1-RELATED"/>
    <property type="match status" value="1"/>
</dbReference>
<proteinExistence type="predicted"/>